<keyword evidence="1" id="KW-1133">Transmembrane helix</keyword>
<name>A0A0W8F2F9_9ZZZZ</name>
<keyword evidence="1" id="KW-0472">Membrane</keyword>
<comment type="caution">
    <text evidence="2">The sequence shown here is derived from an EMBL/GenBank/DDBJ whole genome shotgun (WGS) entry which is preliminary data.</text>
</comment>
<protein>
    <submittedName>
        <fullName evidence="2">Uncharacterized protein</fullName>
    </submittedName>
</protein>
<organism evidence="2">
    <name type="scientific">hydrocarbon metagenome</name>
    <dbReference type="NCBI Taxonomy" id="938273"/>
    <lineage>
        <taxon>unclassified sequences</taxon>
        <taxon>metagenomes</taxon>
        <taxon>ecological metagenomes</taxon>
    </lineage>
</organism>
<evidence type="ECO:0000256" key="1">
    <source>
        <dbReference type="SAM" id="Phobius"/>
    </source>
</evidence>
<dbReference type="AlphaFoldDB" id="A0A0W8F2F9"/>
<gene>
    <name evidence="2" type="ORF">ASZ90_015267</name>
</gene>
<evidence type="ECO:0000313" key="2">
    <source>
        <dbReference type="EMBL" id="KUG15088.1"/>
    </source>
</evidence>
<feature type="transmembrane region" description="Helical" evidence="1">
    <location>
        <begin position="28"/>
        <end position="49"/>
    </location>
</feature>
<accession>A0A0W8F2F9</accession>
<dbReference type="EMBL" id="LNQE01001589">
    <property type="protein sequence ID" value="KUG15088.1"/>
    <property type="molecule type" value="Genomic_DNA"/>
</dbReference>
<reference evidence="2" key="1">
    <citation type="journal article" date="2015" name="Proc. Natl. Acad. Sci. U.S.A.">
        <title>Networks of energetic and metabolic interactions define dynamics in microbial communities.</title>
        <authorList>
            <person name="Embree M."/>
            <person name="Liu J.K."/>
            <person name="Al-Bassam M.M."/>
            <person name="Zengler K."/>
        </authorList>
    </citation>
    <scope>NUCLEOTIDE SEQUENCE</scope>
</reference>
<proteinExistence type="predicted"/>
<sequence length="52" mass="5336">MHKILFLAGLCIALTSAALLFFGIIEPGLAAMIGIVGIGLIAASGMSHIKRL</sequence>
<keyword evidence="1" id="KW-0812">Transmembrane</keyword>